<evidence type="ECO:0000313" key="2">
    <source>
        <dbReference type="EMBL" id="CAI9156769.1"/>
    </source>
</evidence>
<feature type="chain" id="PRO_5045161928" evidence="1">
    <location>
        <begin position="22"/>
        <end position="118"/>
    </location>
</feature>
<sequence>MKVNFEKMFHILLSLLMDSLGTEFQVENDSPLKPLKALIRVFLCSLGLLVRNPYQQIINLFLDDLLSFTTGSFWLCHAKFTTTGLIVIKIIPPILLGIPCSLEPVNMLSYKAKGIWQM</sequence>
<keyword evidence="3" id="KW-1185">Reference proteome</keyword>
<evidence type="ECO:0000313" key="3">
    <source>
        <dbReference type="Proteomes" id="UP001176941"/>
    </source>
</evidence>
<proteinExistence type="predicted"/>
<gene>
    <name evidence="2" type="ORF">MRATA1EN1_LOCUS5731</name>
</gene>
<name>A0ABN8Y5A4_RANTA</name>
<dbReference type="EMBL" id="OX459951">
    <property type="protein sequence ID" value="CAI9156769.1"/>
    <property type="molecule type" value="Genomic_DNA"/>
</dbReference>
<evidence type="ECO:0000256" key="1">
    <source>
        <dbReference type="SAM" id="SignalP"/>
    </source>
</evidence>
<keyword evidence="1" id="KW-0732">Signal</keyword>
<accession>A0ABN8Y5A4</accession>
<feature type="signal peptide" evidence="1">
    <location>
        <begin position="1"/>
        <end position="21"/>
    </location>
</feature>
<dbReference type="Proteomes" id="UP001176941">
    <property type="component" value="Chromosome 15"/>
</dbReference>
<organism evidence="2 3">
    <name type="scientific">Rangifer tarandus platyrhynchus</name>
    <name type="common">Svalbard reindeer</name>
    <dbReference type="NCBI Taxonomy" id="3082113"/>
    <lineage>
        <taxon>Eukaryota</taxon>
        <taxon>Metazoa</taxon>
        <taxon>Chordata</taxon>
        <taxon>Craniata</taxon>
        <taxon>Vertebrata</taxon>
        <taxon>Euteleostomi</taxon>
        <taxon>Mammalia</taxon>
        <taxon>Eutheria</taxon>
        <taxon>Laurasiatheria</taxon>
        <taxon>Artiodactyla</taxon>
        <taxon>Ruminantia</taxon>
        <taxon>Pecora</taxon>
        <taxon>Cervidae</taxon>
        <taxon>Odocoileinae</taxon>
        <taxon>Rangifer</taxon>
    </lineage>
</organism>
<reference evidence="2" key="1">
    <citation type="submission" date="2023-04" db="EMBL/GenBank/DDBJ databases">
        <authorList>
            <consortium name="ELIXIR-Norway"/>
        </authorList>
    </citation>
    <scope>NUCLEOTIDE SEQUENCE [LARGE SCALE GENOMIC DNA]</scope>
</reference>
<protein>
    <submittedName>
        <fullName evidence="2">Uncharacterized protein</fullName>
    </submittedName>
</protein>